<dbReference type="RefSeq" id="WP_063340427.1">
    <property type="nucleotide sequence ID" value="NZ_LUKJ01000001.1"/>
</dbReference>
<proteinExistence type="predicted"/>
<reference evidence="2 3" key="2">
    <citation type="journal article" date="2018" name="Nature">
        <title>Mutant phenotypes for thousands of bacterial genes of unknown function.</title>
        <authorList>
            <person name="Price M.N."/>
            <person name="Wetmore K.M."/>
            <person name="Waters R.J."/>
            <person name="Callaghan M."/>
            <person name="Ray J."/>
            <person name="Liu H."/>
            <person name="Kuehl J.V."/>
            <person name="Melnyk R.A."/>
            <person name="Lamson J.S."/>
            <person name="Suh Y."/>
            <person name="Carlson H.K."/>
            <person name="Esquivel Z."/>
            <person name="Sadeeshkumar H."/>
            <person name="Chakraborty R."/>
            <person name="Zane G.M."/>
            <person name="Rubin B.E."/>
            <person name="Wall J.D."/>
            <person name="Visel A."/>
            <person name="Bristow J."/>
            <person name="Blow M.J."/>
            <person name="Arkin A.P."/>
            <person name="Deutschbauer A.M."/>
        </authorList>
    </citation>
    <scope>NUCLEOTIDE SEQUENCE [LARGE SCALE GENOMIC DNA]</scope>
    <source>
        <strain evidence="2 3">FW300-N1B4</strain>
    </source>
</reference>
<dbReference type="AlphaFoldDB" id="A0A166R4A5"/>
<keyword evidence="1" id="KW-1133">Transmembrane helix</keyword>
<sequence>MAEEQHRIDQLIYRSHDEDTKLDYFILGATLAICAYLAQTNPYGELGINKETFLLGSLLVFASSAIYGFKRLEAKLILMYDNAKALQIRDPDTRRRKLNELNGRSIERITRLYRIRNRLLFAGLACYLATKVWAAYQNNGWIPVH</sequence>
<dbReference type="Proteomes" id="UP000076489">
    <property type="component" value="Unassembled WGS sequence"/>
</dbReference>
<evidence type="ECO:0008006" key="4">
    <source>
        <dbReference type="Google" id="ProtNLM"/>
    </source>
</evidence>
<evidence type="ECO:0000256" key="1">
    <source>
        <dbReference type="SAM" id="Phobius"/>
    </source>
</evidence>
<keyword evidence="1" id="KW-0812">Transmembrane</keyword>
<feature type="transmembrane region" description="Helical" evidence="1">
    <location>
        <begin position="52"/>
        <end position="69"/>
    </location>
</feature>
<gene>
    <name evidence="2" type="ORF">A1D17_02320</name>
</gene>
<comment type="caution">
    <text evidence="2">The sequence shown here is derived from an EMBL/GenBank/DDBJ whole genome shotgun (WGS) entry which is preliminary data.</text>
</comment>
<evidence type="ECO:0000313" key="3">
    <source>
        <dbReference type="Proteomes" id="UP000076489"/>
    </source>
</evidence>
<keyword evidence="1" id="KW-0472">Membrane</keyword>
<organism evidence="2 3">
    <name type="scientific">Pseudomonas fluorescens</name>
    <dbReference type="NCBI Taxonomy" id="294"/>
    <lineage>
        <taxon>Bacteria</taxon>
        <taxon>Pseudomonadati</taxon>
        <taxon>Pseudomonadota</taxon>
        <taxon>Gammaproteobacteria</taxon>
        <taxon>Pseudomonadales</taxon>
        <taxon>Pseudomonadaceae</taxon>
        <taxon>Pseudomonas</taxon>
    </lineage>
</organism>
<protein>
    <recommendedName>
        <fullName evidence="4">Transmembrane protein</fullName>
    </recommendedName>
</protein>
<evidence type="ECO:0000313" key="2">
    <source>
        <dbReference type="EMBL" id="KZN21285.1"/>
    </source>
</evidence>
<dbReference type="EMBL" id="LUKJ01000001">
    <property type="protein sequence ID" value="KZN21285.1"/>
    <property type="molecule type" value="Genomic_DNA"/>
</dbReference>
<feature type="transmembrane region" description="Helical" evidence="1">
    <location>
        <begin position="21"/>
        <end position="40"/>
    </location>
</feature>
<name>A0A166R4A5_PSEFL</name>
<reference evidence="3" key="1">
    <citation type="submission" date="2016-03" db="EMBL/GenBank/DDBJ databases">
        <authorList>
            <person name="Ray J."/>
            <person name="Price M."/>
            <person name="Deutschbauer A."/>
        </authorList>
    </citation>
    <scope>NUCLEOTIDE SEQUENCE [LARGE SCALE GENOMIC DNA]</scope>
    <source>
        <strain evidence="3">FW300-N1B4</strain>
    </source>
</reference>
<feature type="transmembrane region" description="Helical" evidence="1">
    <location>
        <begin position="119"/>
        <end position="136"/>
    </location>
</feature>
<accession>A0A166R4A5</accession>
<dbReference type="OrthoDB" id="6999206at2"/>